<keyword evidence="3" id="KW-0804">Transcription</keyword>
<dbReference type="SMART" id="SM00418">
    <property type="entry name" value="HTH_ARSR"/>
    <property type="match status" value="1"/>
</dbReference>
<evidence type="ECO:0000313" key="5">
    <source>
        <dbReference type="EMBL" id="PJJ70938.1"/>
    </source>
</evidence>
<organism evidence="5 6">
    <name type="scientific">Diaminobutyricimonas aerilata</name>
    <dbReference type="NCBI Taxonomy" id="1162967"/>
    <lineage>
        <taxon>Bacteria</taxon>
        <taxon>Bacillati</taxon>
        <taxon>Actinomycetota</taxon>
        <taxon>Actinomycetes</taxon>
        <taxon>Micrococcales</taxon>
        <taxon>Microbacteriaceae</taxon>
        <taxon>Diaminobutyricimonas</taxon>
    </lineage>
</organism>
<dbReference type="Pfam" id="PF12840">
    <property type="entry name" value="HTH_20"/>
    <property type="match status" value="1"/>
</dbReference>
<keyword evidence="6" id="KW-1185">Reference proteome</keyword>
<reference evidence="5 6" key="1">
    <citation type="submission" date="2017-11" db="EMBL/GenBank/DDBJ databases">
        <title>Genomic Encyclopedia of Archaeal and Bacterial Type Strains, Phase II (KMG-II): From Individual Species to Whole Genera.</title>
        <authorList>
            <person name="Goeker M."/>
        </authorList>
    </citation>
    <scope>NUCLEOTIDE SEQUENCE [LARGE SCALE GENOMIC DNA]</scope>
    <source>
        <strain evidence="5 6">DSM 27393</strain>
    </source>
</reference>
<comment type="caution">
    <text evidence="5">The sequence shown here is derived from an EMBL/GenBank/DDBJ whole genome shotgun (WGS) entry which is preliminary data.</text>
</comment>
<keyword evidence="1" id="KW-0805">Transcription regulation</keyword>
<dbReference type="InterPro" id="IPR001845">
    <property type="entry name" value="HTH_ArsR_DNA-bd_dom"/>
</dbReference>
<evidence type="ECO:0000256" key="3">
    <source>
        <dbReference type="ARBA" id="ARBA00023163"/>
    </source>
</evidence>
<dbReference type="PROSITE" id="PS50987">
    <property type="entry name" value="HTH_ARSR_2"/>
    <property type="match status" value="1"/>
</dbReference>
<name>A0A2M9CGC9_9MICO</name>
<dbReference type="InterPro" id="IPR051081">
    <property type="entry name" value="HTH_MetalResp_TranReg"/>
</dbReference>
<evidence type="ECO:0000259" key="4">
    <source>
        <dbReference type="PROSITE" id="PS50987"/>
    </source>
</evidence>
<dbReference type="PRINTS" id="PR00778">
    <property type="entry name" value="HTHARSR"/>
</dbReference>
<protein>
    <submittedName>
        <fullName evidence="5">DNA-binding transcriptional ArsR family regulator</fullName>
    </submittedName>
</protein>
<feature type="domain" description="HTH arsR-type" evidence="4">
    <location>
        <begin position="7"/>
        <end position="103"/>
    </location>
</feature>
<dbReference type="PANTHER" id="PTHR33154:SF12">
    <property type="entry name" value="TRANSCRIPTIONAL REGULATORY PROTEIN"/>
    <property type="match status" value="1"/>
</dbReference>
<evidence type="ECO:0000313" key="6">
    <source>
        <dbReference type="Proteomes" id="UP000228758"/>
    </source>
</evidence>
<dbReference type="AlphaFoldDB" id="A0A2M9CGC9"/>
<sequence>MEDRYPIPDMADVELVDVLRALADPVRLDIVRLLGDGEPHLKSDCVAERPDLHKSTYSHHFKTLREAGVTRMIVEGRSHQIRLRKDELAARFPGLLDSVLAQGPTTLTREFLTDPGAAPDSSD</sequence>
<dbReference type="CDD" id="cd00090">
    <property type="entry name" value="HTH_ARSR"/>
    <property type="match status" value="1"/>
</dbReference>
<dbReference type="GO" id="GO:0003677">
    <property type="term" value="F:DNA binding"/>
    <property type="evidence" value="ECO:0007669"/>
    <property type="project" value="UniProtKB-KW"/>
</dbReference>
<gene>
    <name evidence="5" type="ORF">CLV46_0467</name>
</gene>
<dbReference type="Gene3D" id="1.10.10.10">
    <property type="entry name" value="Winged helix-like DNA-binding domain superfamily/Winged helix DNA-binding domain"/>
    <property type="match status" value="1"/>
</dbReference>
<dbReference type="GO" id="GO:0003700">
    <property type="term" value="F:DNA-binding transcription factor activity"/>
    <property type="evidence" value="ECO:0007669"/>
    <property type="project" value="InterPro"/>
</dbReference>
<dbReference type="InterPro" id="IPR036390">
    <property type="entry name" value="WH_DNA-bd_sf"/>
</dbReference>
<evidence type="ECO:0000256" key="1">
    <source>
        <dbReference type="ARBA" id="ARBA00023015"/>
    </source>
</evidence>
<evidence type="ECO:0000256" key="2">
    <source>
        <dbReference type="ARBA" id="ARBA00023125"/>
    </source>
</evidence>
<keyword evidence="2 5" id="KW-0238">DNA-binding</keyword>
<accession>A0A2M9CGC9</accession>
<proteinExistence type="predicted"/>
<dbReference type="Proteomes" id="UP000228758">
    <property type="component" value="Unassembled WGS sequence"/>
</dbReference>
<dbReference type="InterPro" id="IPR036388">
    <property type="entry name" value="WH-like_DNA-bd_sf"/>
</dbReference>
<dbReference type="EMBL" id="PGFF01000001">
    <property type="protein sequence ID" value="PJJ70938.1"/>
    <property type="molecule type" value="Genomic_DNA"/>
</dbReference>
<dbReference type="SUPFAM" id="SSF46785">
    <property type="entry name" value="Winged helix' DNA-binding domain"/>
    <property type="match status" value="1"/>
</dbReference>
<dbReference type="InterPro" id="IPR011991">
    <property type="entry name" value="ArsR-like_HTH"/>
</dbReference>
<dbReference type="PANTHER" id="PTHR33154">
    <property type="entry name" value="TRANSCRIPTIONAL REGULATOR, ARSR FAMILY"/>
    <property type="match status" value="1"/>
</dbReference>